<feature type="domain" description="RagB/SusD" evidence="7">
    <location>
        <begin position="286"/>
        <end position="577"/>
    </location>
</feature>
<dbReference type="Gene3D" id="1.25.40.390">
    <property type="match status" value="1"/>
</dbReference>
<comment type="subcellular location">
    <subcellularLocation>
        <location evidence="1">Cell outer membrane</location>
    </subcellularLocation>
</comment>
<comment type="caution">
    <text evidence="9">The sequence shown here is derived from an EMBL/GenBank/DDBJ whole genome shotgun (WGS) entry which is preliminary data.</text>
</comment>
<protein>
    <submittedName>
        <fullName evidence="9">RagB/SusD family nutrient uptake outer membrane protein</fullName>
    </submittedName>
</protein>
<keyword evidence="10" id="KW-1185">Reference proteome</keyword>
<evidence type="ECO:0000313" key="10">
    <source>
        <dbReference type="Proteomes" id="UP000616346"/>
    </source>
</evidence>
<dbReference type="Pfam" id="PF14322">
    <property type="entry name" value="SusD-like_3"/>
    <property type="match status" value="1"/>
</dbReference>
<dbReference type="PROSITE" id="PS51257">
    <property type="entry name" value="PROKAR_LIPOPROTEIN"/>
    <property type="match status" value="1"/>
</dbReference>
<keyword evidence="5" id="KW-0998">Cell outer membrane</keyword>
<evidence type="ECO:0000256" key="6">
    <source>
        <dbReference type="SAM" id="SignalP"/>
    </source>
</evidence>
<evidence type="ECO:0000256" key="5">
    <source>
        <dbReference type="ARBA" id="ARBA00023237"/>
    </source>
</evidence>
<dbReference type="InterPro" id="IPR033985">
    <property type="entry name" value="SusD-like_N"/>
</dbReference>
<evidence type="ECO:0000256" key="4">
    <source>
        <dbReference type="ARBA" id="ARBA00023136"/>
    </source>
</evidence>
<feature type="domain" description="SusD-like N-terminal" evidence="8">
    <location>
        <begin position="26"/>
        <end position="224"/>
    </location>
</feature>
<proteinExistence type="inferred from homology"/>
<dbReference type="InterPro" id="IPR012944">
    <property type="entry name" value="SusD_RagB_dom"/>
</dbReference>
<gene>
    <name evidence="9" type="ORF">H9626_08235</name>
</gene>
<dbReference type="EMBL" id="JACSPQ010000006">
    <property type="protein sequence ID" value="MBD8002202.1"/>
    <property type="molecule type" value="Genomic_DNA"/>
</dbReference>
<evidence type="ECO:0000259" key="8">
    <source>
        <dbReference type="Pfam" id="PF14322"/>
    </source>
</evidence>
<reference evidence="9 10" key="1">
    <citation type="submission" date="2020-08" db="EMBL/GenBank/DDBJ databases">
        <title>A Genomic Blueprint of the Chicken Gut Microbiome.</title>
        <authorList>
            <person name="Gilroy R."/>
            <person name="Ravi A."/>
            <person name="Getino M."/>
            <person name="Pursley I."/>
            <person name="Horton D.L."/>
            <person name="Alikhan N.-F."/>
            <person name="Baker D."/>
            <person name="Gharbi K."/>
            <person name="Hall N."/>
            <person name="Watson M."/>
            <person name="Adriaenssens E.M."/>
            <person name="Foster-Nyarko E."/>
            <person name="Jarju S."/>
            <person name="Secka A."/>
            <person name="Antonio M."/>
            <person name="Oren A."/>
            <person name="Chaudhuri R."/>
            <person name="La Ragione R.M."/>
            <person name="Hildebrand F."/>
            <person name="Pallen M.J."/>
        </authorList>
    </citation>
    <scope>NUCLEOTIDE SEQUENCE [LARGE SCALE GENOMIC DNA]</scope>
    <source>
        <strain evidence="9 10">Sa1YUN3</strain>
    </source>
</reference>
<dbReference type="InterPro" id="IPR011990">
    <property type="entry name" value="TPR-like_helical_dom_sf"/>
</dbReference>
<dbReference type="RefSeq" id="WP_191710178.1">
    <property type="nucleotide sequence ID" value="NZ_JACSPQ010000006.1"/>
</dbReference>
<evidence type="ECO:0000259" key="7">
    <source>
        <dbReference type="Pfam" id="PF07980"/>
    </source>
</evidence>
<evidence type="ECO:0000256" key="2">
    <source>
        <dbReference type="ARBA" id="ARBA00006275"/>
    </source>
</evidence>
<keyword evidence="3 6" id="KW-0732">Signal</keyword>
<sequence length="581" mass="66419">MKTKHYLYTLALACMSLGSTSCTDILDVEPLNSFSDEAIWSDLALSETYLNAQYVNLWAETMKGTRFAHFTDEVYQKHTYGSENVTQGLLNCDTYSIGWDETMWDPWGTYYGYIKSINLFLERIDEVPGDEEWKNWQKGQALFLRAWNYHMLYSLYGRVPLIDHTFGLNDQFEESRADMDDVAAFIVKDCDDAASLLPDVYPDNSDFGRATKGAALALKSRVLLYQASPLFGTPSPEKWQAAADAAHAVFDLNIYHLQDINTSNVVTDPKTVSDEYGALFLDPENPEVIFEKLYDPQYGAGENMSYLYQAPCGIGNGFQGWGNFNPTQEIADFFQNSDGSDFVPQAEYWAAAGDMPDAWKGREPRFYAAFILDGDMWGYGDGRREVEVFRPGESGVTAGRDSDQGEYYWNASNTGYSMRKFLDPNYNSAGTTMHTTPWFFIRLSEIYLNYAECQIQLGNIEGAEGAREYINKVRRRVGLPEIQASDDIWDAYYYERQAELVFEGQRWFDLRRWEQMEECYSHPVTGIVIYKYADGHKQYYTGNTVSTRNFAGVAGAEAHYWLPVPRYELRRSPAIDAQPYE</sequence>
<comment type="similarity">
    <text evidence="2">Belongs to the SusD family.</text>
</comment>
<dbReference type="Pfam" id="PF07980">
    <property type="entry name" value="SusD_RagB"/>
    <property type="match status" value="1"/>
</dbReference>
<keyword evidence="4" id="KW-0472">Membrane</keyword>
<name>A0ABR8VBS3_9BACT</name>
<accession>A0ABR8VBS3</accession>
<evidence type="ECO:0000256" key="3">
    <source>
        <dbReference type="ARBA" id="ARBA00022729"/>
    </source>
</evidence>
<organism evidence="9 10">
    <name type="scientific">Phocaeicola faecium</name>
    <dbReference type="NCBI Taxonomy" id="2762213"/>
    <lineage>
        <taxon>Bacteria</taxon>
        <taxon>Pseudomonadati</taxon>
        <taxon>Bacteroidota</taxon>
        <taxon>Bacteroidia</taxon>
        <taxon>Bacteroidales</taxon>
        <taxon>Bacteroidaceae</taxon>
        <taxon>Phocaeicola</taxon>
    </lineage>
</organism>
<feature type="signal peptide" evidence="6">
    <location>
        <begin position="1"/>
        <end position="21"/>
    </location>
</feature>
<dbReference type="SUPFAM" id="SSF48452">
    <property type="entry name" value="TPR-like"/>
    <property type="match status" value="1"/>
</dbReference>
<evidence type="ECO:0000256" key="1">
    <source>
        <dbReference type="ARBA" id="ARBA00004442"/>
    </source>
</evidence>
<dbReference type="Proteomes" id="UP000616346">
    <property type="component" value="Unassembled WGS sequence"/>
</dbReference>
<feature type="chain" id="PRO_5045046957" evidence="6">
    <location>
        <begin position="22"/>
        <end position="581"/>
    </location>
</feature>
<evidence type="ECO:0000313" key="9">
    <source>
        <dbReference type="EMBL" id="MBD8002202.1"/>
    </source>
</evidence>